<dbReference type="Proteomes" id="UP001321542">
    <property type="component" value="Chromosome"/>
</dbReference>
<evidence type="ECO:0000256" key="1">
    <source>
        <dbReference type="SAM" id="MobiDB-lite"/>
    </source>
</evidence>
<organism evidence="2 3">
    <name type="scientific">Streptomyces graminofaciens</name>
    <dbReference type="NCBI Taxonomy" id="68212"/>
    <lineage>
        <taxon>Bacteria</taxon>
        <taxon>Bacillati</taxon>
        <taxon>Actinomycetota</taxon>
        <taxon>Actinomycetes</taxon>
        <taxon>Kitasatosporales</taxon>
        <taxon>Streptomycetaceae</taxon>
        <taxon>Streptomyces</taxon>
    </lineage>
</organism>
<reference evidence="2 3" key="2">
    <citation type="journal article" date="2023" name="ChemBioChem">
        <title>Acyltransferase Domain Exchange between Two Independent Type I Polyketide Synthases in the Same Producer Strain of Macrolide Antibiotics.</title>
        <authorList>
            <person name="Kudo F."/>
            <person name="Kishikawa K."/>
            <person name="Tsuboi K."/>
            <person name="Kido T."/>
            <person name="Usui T."/>
            <person name="Hashimoto J."/>
            <person name="Shin-Ya K."/>
            <person name="Miyanaga A."/>
            <person name="Eguchi T."/>
        </authorList>
    </citation>
    <scope>NUCLEOTIDE SEQUENCE [LARGE SCALE GENOMIC DNA]</scope>
    <source>
        <strain evidence="2 3">A-8890</strain>
    </source>
</reference>
<evidence type="ECO:0000313" key="3">
    <source>
        <dbReference type="Proteomes" id="UP001321542"/>
    </source>
</evidence>
<keyword evidence="3" id="KW-1185">Reference proteome</keyword>
<evidence type="ECO:0000313" key="2">
    <source>
        <dbReference type="EMBL" id="BBC38355.1"/>
    </source>
</evidence>
<reference evidence="2 3" key="1">
    <citation type="journal article" date="2010" name="ChemBioChem">
        <title>Cloning and characterization of the biosynthetic gene cluster of 16-membered macrolide antibiotic FD-891: involvement of a dual functional cytochrome P450 monooxygenase catalyzing epoxidation and hydroxylation.</title>
        <authorList>
            <person name="Kudo F."/>
            <person name="Motegi A."/>
            <person name="Mizoue K."/>
            <person name="Eguchi T."/>
        </authorList>
    </citation>
    <scope>NUCLEOTIDE SEQUENCE [LARGE SCALE GENOMIC DNA]</scope>
    <source>
        <strain evidence="2 3">A-8890</strain>
    </source>
</reference>
<feature type="region of interest" description="Disordered" evidence="1">
    <location>
        <begin position="1"/>
        <end position="78"/>
    </location>
</feature>
<protein>
    <submittedName>
        <fullName evidence="2">Uncharacterized protein</fullName>
    </submittedName>
</protein>
<proteinExistence type="predicted"/>
<feature type="compositionally biased region" description="Low complexity" evidence="1">
    <location>
        <begin position="17"/>
        <end position="36"/>
    </location>
</feature>
<feature type="region of interest" description="Disordered" evidence="1">
    <location>
        <begin position="90"/>
        <end position="123"/>
    </location>
</feature>
<accession>A0ABM7FPY5</accession>
<name>A0ABM7FPY5_9ACTN</name>
<feature type="compositionally biased region" description="Basic and acidic residues" evidence="1">
    <location>
        <begin position="90"/>
        <end position="109"/>
    </location>
</feature>
<dbReference type="EMBL" id="AP018448">
    <property type="protein sequence ID" value="BBC38355.1"/>
    <property type="molecule type" value="Genomic_DNA"/>
</dbReference>
<sequence length="201" mass="20894">MVPAGDATRREGPKSIPGTPTGVVGAPPAAVTTGTPCGRRTAHEDGLSAQHPLARPVRHPPQGTPDGAHGARRAQDPLPQSYARHVLADAEHGRSPVGLDDHQHDRREAPGVGTGLGPGDGPGPEPIVPVLRDEVAPALLRSKADQSRFVLVRPDLPGEVDSAFPELCETWRVREKQGGRLSVRAGSELLGAHNGSAFGGP</sequence>
<gene>
    <name evidence="2" type="ORF">SGFS_096490</name>
</gene>